<dbReference type="AlphaFoldDB" id="X1I4E6"/>
<accession>X1I4E6</accession>
<organism evidence="1">
    <name type="scientific">marine sediment metagenome</name>
    <dbReference type="NCBI Taxonomy" id="412755"/>
    <lineage>
        <taxon>unclassified sequences</taxon>
        <taxon>metagenomes</taxon>
        <taxon>ecological metagenomes</taxon>
    </lineage>
</organism>
<name>X1I4E6_9ZZZZ</name>
<gene>
    <name evidence="1" type="ORF">S03H2_46490</name>
</gene>
<dbReference type="EMBL" id="BARU01029193">
    <property type="protein sequence ID" value="GAH64175.1"/>
    <property type="molecule type" value="Genomic_DNA"/>
</dbReference>
<proteinExistence type="predicted"/>
<evidence type="ECO:0000313" key="1">
    <source>
        <dbReference type="EMBL" id="GAH64175.1"/>
    </source>
</evidence>
<feature type="non-terminal residue" evidence="1">
    <location>
        <position position="253"/>
    </location>
</feature>
<protein>
    <submittedName>
        <fullName evidence="1">Uncharacterized protein</fullName>
    </submittedName>
</protein>
<comment type="caution">
    <text evidence="1">The sequence shown here is derived from an EMBL/GenBank/DDBJ whole genome shotgun (WGS) entry which is preliminary data.</text>
</comment>
<reference evidence="1" key="1">
    <citation type="journal article" date="2014" name="Front. Microbiol.">
        <title>High frequency of phylogenetically diverse reductive dehalogenase-homologous genes in deep subseafloor sedimentary metagenomes.</title>
        <authorList>
            <person name="Kawai M."/>
            <person name="Futagami T."/>
            <person name="Toyoda A."/>
            <person name="Takaki Y."/>
            <person name="Nishi S."/>
            <person name="Hori S."/>
            <person name="Arai W."/>
            <person name="Tsubouchi T."/>
            <person name="Morono Y."/>
            <person name="Uchiyama I."/>
            <person name="Ito T."/>
            <person name="Fujiyama A."/>
            <person name="Inagaki F."/>
            <person name="Takami H."/>
        </authorList>
    </citation>
    <scope>NUCLEOTIDE SEQUENCE</scope>
    <source>
        <strain evidence="1">Expedition CK06-06</strain>
    </source>
</reference>
<sequence length="253" mass="27277">MSFLMRRRENTPRKAPAIHPVATAVLLALGLVASGCPPDAQAPGMDGNPAEGPEAAATRPAGKPVLLLLVQLRIVTFEVPVGSVSASEQLWVYLDEEPVGVRRGVSLGRNGIRIGVTPAKNWDDLAAVLKRMHGRRAREVTVIARPGRPKTVVLKAKQPSQRLFVFYDDLTLSGAEYPPGDNVLQLAFALDEDDPSRVHITGLPQIRSAARRPRLVRKPGHVLIAKGPDLFSFQALTFQMAVGSEDIVVIGPS</sequence>